<keyword evidence="1" id="KW-1133">Transmembrane helix</keyword>
<proteinExistence type="predicted"/>
<feature type="transmembrane region" description="Helical" evidence="1">
    <location>
        <begin position="240"/>
        <end position="266"/>
    </location>
</feature>
<gene>
    <name evidence="2" type="ORF">LCPAC102_00590</name>
</gene>
<evidence type="ECO:0000313" key="2">
    <source>
        <dbReference type="EMBL" id="QBK90149.1"/>
    </source>
</evidence>
<feature type="transmembrane region" description="Helical" evidence="1">
    <location>
        <begin position="319"/>
        <end position="341"/>
    </location>
</feature>
<dbReference type="EMBL" id="MK500466">
    <property type="protein sequence ID" value="QBK90149.1"/>
    <property type="molecule type" value="Genomic_DNA"/>
</dbReference>
<feature type="transmembrane region" description="Helical" evidence="1">
    <location>
        <begin position="210"/>
        <end position="228"/>
    </location>
</feature>
<feature type="transmembrane region" description="Helical" evidence="1">
    <location>
        <begin position="172"/>
        <end position="190"/>
    </location>
</feature>
<feature type="transmembrane region" description="Helical" evidence="1">
    <location>
        <begin position="366"/>
        <end position="393"/>
    </location>
</feature>
<reference evidence="2" key="1">
    <citation type="journal article" date="2019" name="MBio">
        <title>Virus Genomes from Deep Sea Sediments Expand the Ocean Megavirome and Support Independent Origins of Viral Gigantism.</title>
        <authorList>
            <person name="Backstrom D."/>
            <person name="Yutin N."/>
            <person name="Jorgensen S.L."/>
            <person name="Dharamshi J."/>
            <person name="Homa F."/>
            <person name="Zaremba-Niedwiedzka K."/>
            <person name="Spang A."/>
            <person name="Wolf Y.I."/>
            <person name="Koonin E.V."/>
            <person name="Ettema T.J."/>
        </authorList>
    </citation>
    <scope>NUCLEOTIDE SEQUENCE</scope>
</reference>
<feature type="transmembrane region" description="Helical" evidence="1">
    <location>
        <begin position="287"/>
        <end position="307"/>
    </location>
</feature>
<protein>
    <submittedName>
        <fullName evidence="2">Uncharacterized protein</fullName>
    </submittedName>
</protein>
<sequence>MYIQYFILFLCVNSQTIIKWTDKNDAAVLHTWCPIESCSIYELFNTDFYVIKNECTENINLNYKKIYIHDAEIQDGETLTDMIVRIYRNCNVTAILIFSHKEIPGSDSYVYDSDINEDIPIFPVIDVSQSGEILFNNITTNDIIRFDVTVNNLNYNNWENIYESYGMMGAHALWIIFPGIGLIHGCIRFIQALIRNIITCRLRSLSPVKITLIAIIIGNLFKFIFALIDPLSYQLIIPSRFAGFIGVFSVPFSELIFVAVSCNWLYILTLKMKKNKKRLNKYRIIGYTLSGVVILLALFSGICNILKIHSFNIVSTAYFMIYIVTQFFLSILTGILSIMVYKKINKNIKLIPELEKKHKQRRINVMIYKMAIMLFCSFLVGITFLLFAFPMVYGNPEGYVIDATFISFSLMLLSISQVEMFDYSDKKFIPSTKTTNTKNSNKFTIEIKTINSIDNDINNSTL</sequence>
<accession>A0A481Z571</accession>
<feature type="transmembrane region" description="Helical" evidence="1">
    <location>
        <begin position="399"/>
        <end position="418"/>
    </location>
</feature>
<keyword evidence="1" id="KW-0812">Transmembrane</keyword>
<name>A0A481Z571_9VIRU</name>
<keyword evidence="1" id="KW-0472">Membrane</keyword>
<organism evidence="2">
    <name type="scientific">Pithovirus LCPAC102</name>
    <dbReference type="NCBI Taxonomy" id="2506587"/>
    <lineage>
        <taxon>Viruses</taxon>
        <taxon>Pithoviruses</taxon>
    </lineage>
</organism>
<evidence type="ECO:0000256" key="1">
    <source>
        <dbReference type="SAM" id="Phobius"/>
    </source>
</evidence>